<evidence type="ECO:0000313" key="3">
    <source>
        <dbReference type="Proteomes" id="UP000008383"/>
    </source>
</evidence>
<feature type="compositionally biased region" description="Low complexity" evidence="1">
    <location>
        <begin position="35"/>
        <end position="52"/>
    </location>
</feature>
<dbReference type="AlphaFoldDB" id="D4D082"/>
<sequence>MAANLTDFTLHYTPMVMEANNASRRNSRDFEHHSNSASSTPSSSRSTSPAPAHRQKMSKAAEKRSSSAARASYFANR</sequence>
<dbReference type="OrthoDB" id="4174402at2759"/>
<dbReference type="KEGG" id="tve:TRV_00476"/>
<name>D4D082_TRIVH</name>
<feature type="region of interest" description="Disordered" evidence="1">
    <location>
        <begin position="19"/>
        <end position="77"/>
    </location>
</feature>
<dbReference type="EMBL" id="ACYE01000023">
    <property type="protein sequence ID" value="EFE44742.1"/>
    <property type="molecule type" value="Genomic_DNA"/>
</dbReference>
<feature type="compositionally biased region" description="Low complexity" evidence="1">
    <location>
        <begin position="66"/>
        <end position="77"/>
    </location>
</feature>
<evidence type="ECO:0000256" key="1">
    <source>
        <dbReference type="SAM" id="MobiDB-lite"/>
    </source>
</evidence>
<dbReference type="HOGENOM" id="CLU_2637600_0_0_1"/>
<comment type="caution">
    <text evidence="2">The sequence shown here is derived from an EMBL/GenBank/DDBJ whole genome shotgun (WGS) entry which is preliminary data.</text>
</comment>
<evidence type="ECO:0000313" key="2">
    <source>
        <dbReference type="EMBL" id="EFE44742.1"/>
    </source>
</evidence>
<dbReference type="RefSeq" id="XP_003025353.1">
    <property type="nucleotide sequence ID" value="XM_003025307.1"/>
</dbReference>
<reference evidence="3" key="1">
    <citation type="journal article" date="2011" name="Genome Biol.">
        <title>Comparative and functional genomics provide insights into the pathogenicity of dermatophytic fungi.</title>
        <authorList>
            <person name="Burmester A."/>
            <person name="Shelest E."/>
            <person name="Gloeckner G."/>
            <person name="Heddergott C."/>
            <person name="Schindler S."/>
            <person name="Staib P."/>
            <person name="Heidel A."/>
            <person name="Felder M."/>
            <person name="Petzold A."/>
            <person name="Szafranski K."/>
            <person name="Feuermann M."/>
            <person name="Pedruzzi I."/>
            <person name="Priebe S."/>
            <person name="Groth M."/>
            <person name="Winkler R."/>
            <person name="Li W."/>
            <person name="Kniemeyer O."/>
            <person name="Schroeckh V."/>
            <person name="Hertweck C."/>
            <person name="Hube B."/>
            <person name="White T.C."/>
            <person name="Platzer M."/>
            <person name="Guthke R."/>
            <person name="Heitman J."/>
            <person name="Woestemeyer J."/>
            <person name="Zipfel P.F."/>
            <person name="Monod M."/>
            <person name="Brakhage A.A."/>
        </authorList>
    </citation>
    <scope>NUCLEOTIDE SEQUENCE [LARGE SCALE GENOMIC DNA]</scope>
    <source>
        <strain evidence="3">HKI 0517</strain>
    </source>
</reference>
<protein>
    <submittedName>
        <fullName evidence="2">Uncharacterized protein</fullName>
    </submittedName>
</protein>
<keyword evidence="3" id="KW-1185">Reference proteome</keyword>
<gene>
    <name evidence="2" type="ORF">TRV_00476</name>
</gene>
<dbReference type="Proteomes" id="UP000008383">
    <property type="component" value="Unassembled WGS sequence"/>
</dbReference>
<organism evidence="2 3">
    <name type="scientific">Trichophyton verrucosum (strain HKI 0517)</name>
    <dbReference type="NCBI Taxonomy" id="663202"/>
    <lineage>
        <taxon>Eukaryota</taxon>
        <taxon>Fungi</taxon>
        <taxon>Dikarya</taxon>
        <taxon>Ascomycota</taxon>
        <taxon>Pezizomycotina</taxon>
        <taxon>Eurotiomycetes</taxon>
        <taxon>Eurotiomycetidae</taxon>
        <taxon>Onygenales</taxon>
        <taxon>Arthrodermataceae</taxon>
        <taxon>Trichophyton</taxon>
    </lineage>
</organism>
<dbReference type="GeneID" id="9582963"/>
<accession>D4D082</accession>
<proteinExistence type="predicted"/>